<dbReference type="STRING" id="6412.T1EII4"/>
<dbReference type="Pfam" id="PF00041">
    <property type="entry name" value="fn3"/>
    <property type="match status" value="1"/>
</dbReference>
<dbReference type="GeneID" id="20196384"/>
<dbReference type="HOGENOM" id="CLU_2139656_0_0_1"/>
<dbReference type="EMBL" id="KB097417">
    <property type="protein sequence ID" value="ESN97226.1"/>
    <property type="molecule type" value="Genomic_DNA"/>
</dbReference>
<dbReference type="SUPFAM" id="SSF49265">
    <property type="entry name" value="Fibronectin type III"/>
    <property type="match status" value="1"/>
</dbReference>
<reference evidence="2 4" key="2">
    <citation type="journal article" date="2013" name="Nature">
        <title>Insights into bilaterian evolution from three spiralian genomes.</title>
        <authorList>
            <person name="Simakov O."/>
            <person name="Marletaz F."/>
            <person name="Cho S.J."/>
            <person name="Edsinger-Gonzales E."/>
            <person name="Havlak P."/>
            <person name="Hellsten U."/>
            <person name="Kuo D.H."/>
            <person name="Larsson T."/>
            <person name="Lv J."/>
            <person name="Arendt D."/>
            <person name="Savage R."/>
            <person name="Osoegawa K."/>
            <person name="de Jong P."/>
            <person name="Grimwood J."/>
            <person name="Chapman J.A."/>
            <person name="Shapiro H."/>
            <person name="Aerts A."/>
            <person name="Otillar R.P."/>
            <person name="Terry A.Y."/>
            <person name="Boore J.L."/>
            <person name="Grigoriev I.V."/>
            <person name="Lindberg D.R."/>
            <person name="Seaver E.C."/>
            <person name="Weisblat D.A."/>
            <person name="Putnam N.H."/>
            <person name="Rokhsar D.S."/>
        </authorList>
    </citation>
    <scope>NUCLEOTIDE SEQUENCE</scope>
</reference>
<sequence>SSAASPWFSAQTFTKDLDETKVPGIPLDLKCRSQKNSLGVSWAPPTNSHVVVRGYQLGFGEGVPDVYKLVLDSRKRYHVIKDLKPNTEYILTLRASNDKGEGEPFIDSCKTGP</sequence>
<dbReference type="PROSITE" id="PS50853">
    <property type="entry name" value="FN3"/>
    <property type="match status" value="1"/>
</dbReference>
<name>T1EII4_HELRO</name>
<reference evidence="3" key="3">
    <citation type="submission" date="2015-06" db="UniProtKB">
        <authorList>
            <consortium name="EnsemblMetazoa"/>
        </authorList>
    </citation>
    <scope>IDENTIFICATION</scope>
</reference>
<dbReference type="CTD" id="20196384"/>
<organism evidence="3 4">
    <name type="scientific">Helobdella robusta</name>
    <name type="common">Californian leech</name>
    <dbReference type="NCBI Taxonomy" id="6412"/>
    <lineage>
        <taxon>Eukaryota</taxon>
        <taxon>Metazoa</taxon>
        <taxon>Spiralia</taxon>
        <taxon>Lophotrochozoa</taxon>
        <taxon>Annelida</taxon>
        <taxon>Clitellata</taxon>
        <taxon>Hirudinea</taxon>
        <taxon>Rhynchobdellida</taxon>
        <taxon>Glossiphoniidae</taxon>
        <taxon>Helobdella</taxon>
    </lineage>
</organism>
<gene>
    <name evidence="3" type="primary">20196384</name>
    <name evidence="2" type="ORF">HELRODRAFT_137230</name>
</gene>
<evidence type="ECO:0000313" key="2">
    <source>
        <dbReference type="EMBL" id="ESN97226.1"/>
    </source>
</evidence>
<reference evidence="4" key="1">
    <citation type="submission" date="2012-12" db="EMBL/GenBank/DDBJ databases">
        <authorList>
            <person name="Hellsten U."/>
            <person name="Grimwood J."/>
            <person name="Chapman J.A."/>
            <person name="Shapiro H."/>
            <person name="Aerts A."/>
            <person name="Otillar R.P."/>
            <person name="Terry A.Y."/>
            <person name="Boore J.L."/>
            <person name="Simakov O."/>
            <person name="Marletaz F."/>
            <person name="Cho S.-J."/>
            <person name="Edsinger-Gonzales E."/>
            <person name="Havlak P."/>
            <person name="Kuo D.-H."/>
            <person name="Larsson T."/>
            <person name="Lv J."/>
            <person name="Arendt D."/>
            <person name="Savage R."/>
            <person name="Osoegawa K."/>
            <person name="de Jong P."/>
            <person name="Lindberg D.R."/>
            <person name="Seaver E.C."/>
            <person name="Weisblat D.A."/>
            <person name="Putnam N.H."/>
            <person name="Grigoriev I.V."/>
            <person name="Rokhsar D.S."/>
        </authorList>
    </citation>
    <scope>NUCLEOTIDE SEQUENCE</scope>
</reference>
<dbReference type="InterPro" id="IPR003961">
    <property type="entry name" value="FN3_dom"/>
</dbReference>
<dbReference type="EnsemblMetazoa" id="HelroT137230">
    <property type="protein sequence ID" value="HelroP137230"/>
    <property type="gene ID" value="HelroG137230"/>
</dbReference>
<evidence type="ECO:0000259" key="1">
    <source>
        <dbReference type="PROSITE" id="PS50853"/>
    </source>
</evidence>
<dbReference type="OrthoDB" id="114660at2759"/>
<dbReference type="KEGG" id="hro:HELRODRAFT_137230"/>
<protein>
    <recommendedName>
        <fullName evidence="1">Fibronectin type-III domain-containing protein</fullName>
    </recommendedName>
</protein>
<feature type="domain" description="Fibronectin type-III" evidence="1">
    <location>
        <begin position="22"/>
        <end position="113"/>
    </location>
</feature>
<keyword evidence="4" id="KW-1185">Reference proteome</keyword>
<dbReference type="Gene3D" id="2.60.40.10">
    <property type="entry name" value="Immunoglobulins"/>
    <property type="match status" value="1"/>
</dbReference>
<evidence type="ECO:0000313" key="3">
    <source>
        <dbReference type="EnsemblMetazoa" id="HelroP137230"/>
    </source>
</evidence>
<dbReference type="InterPro" id="IPR036116">
    <property type="entry name" value="FN3_sf"/>
</dbReference>
<dbReference type="eggNOG" id="KOG4221">
    <property type="taxonomic scope" value="Eukaryota"/>
</dbReference>
<dbReference type="EMBL" id="AMQM01006397">
    <property type="status" value="NOT_ANNOTATED_CDS"/>
    <property type="molecule type" value="Genomic_DNA"/>
</dbReference>
<dbReference type="CDD" id="cd00063">
    <property type="entry name" value="FN3"/>
    <property type="match status" value="1"/>
</dbReference>
<dbReference type="InParanoid" id="T1EII4"/>
<dbReference type="SMART" id="SM00060">
    <property type="entry name" value="FN3"/>
    <property type="match status" value="1"/>
</dbReference>
<accession>T1EII4</accession>
<dbReference type="InterPro" id="IPR013783">
    <property type="entry name" value="Ig-like_fold"/>
</dbReference>
<evidence type="ECO:0000313" key="4">
    <source>
        <dbReference type="Proteomes" id="UP000015101"/>
    </source>
</evidence>
<dbReference type="RefSeq" id="XP_009024715.1">
    <property type="nucleotide sequence ID" value="XM_009026467.1"/>
</dbReference>
<dbReference type="Proteomes" id="UP000015101">
    <property type="component" value="Unassembled WGS sequence"/>
</dbReference>
<dbReference type="AlphaFoldDB" id="T1EII4"/>
<proteinExistence type="predicted"/>